<evidence type="ECO:0000259" key="1">
    <source>
        <dbReference type="PROSITE" id="PS51173"/>
    </source>
</evidence>
<dbReference type="GO" id="GO:0030247">
    <property type="term" value="F:polysaccharide binding"/>
    <property type="evidence" value="ECO:0007669"/>
    <property type="project" value="UniProtKB-UniRule"/>
</dbReference>
<dbReference type="KEGG" id="ssyi:EKG83_12095"/>
<dbReference type="InterPro" id="IPR001919">
    <property type="entry name" value="CBD2"/>
</dbReference>
<dbReference type="RefSeq" id="WP_084715827.1">
    <property type="nucleotide sequence ID" value="NZ_CP034550.1"/>
</dbReference>
<sequence length="152" mass="15902">MSRERAGDRLRRNVRAGVAALAVAVLGITTVGVTEAAAAAAPVARCSYVVTGQWQDEFSADVTIFNDGPQIDGWVVRWTVSVPTRLGSVWSAVMVNRRRTMIAVPVSRNRVIPAGGSTTFGWTASAPVAEVPTDLTINGVPCPADGGVPDQG</sequence>
<name>A0A5Q0GW50_SACSY</name>
<dbReference type="SUPFAM" id="SSF49384">
    <property type="entry name" value="Carbohydrate-binding domain"/>
    <property type="match status" value="1"/>
</dbReference>
<dbReference type="OrthoDB" id="3401948at2"/>
<evidence type="ECO:0000313" key="2">
    <source>
        <dbReference type="EMBL" id="QFZ18123.1"/>
    </source>
</evidence>
<dbReference type="GO" id="GO:0004553">
    <property type="term" value="F:hydrolase activity, hydrolyzing O-glycosyl compounds"/>
    <property type="evidence" value="ECO:0007669"/>
    <property type="project" value="InterPro"/>
</dbReference>
<organism evidence="2 3">
    <name type="scientific">Saccharothrix syringae</name>
    <name type="common">Nocardiopsis syringae</name>
    <dbReference type="NCBI Taxonomy" id="103733"/>
    <lineage>
        <taxon>Bacteria</taxon>
        <taxon>Bacillati</taxon>
        <taxon>Actinomycetota</taxon>
        <taxon>Actinomycetes</taxon>
        <taxon>Pseudonocardiales</taxon>
        <taxon>Pseudonocardiaceae</taxon>
        <taxon>Saccharothrix</taxon>
    </lineage>
</organism>
<reference evidence="3" key="1">
    <citation type="journal article" date="2021" name="Curr. Microbiol.">
        <title>Complete genome of nocamycin-producing strain Saccharothrix syringae NRRL B-16468 reveals the biosynthetic potential for secondary metabolites.</title>
        <authorList>
            <person name="Mo X."/>
            <person name="Yang S."/>
        </authorList>
    </citation>
    <scope>NUCLEOTIDE SEQUENCE [LARGE SCALE GENOMIC DNA]</scope>
    <source>
        <strain evidence="3">ATCC 51364 / DSM 43886 / JCM 6844 / KCTC 9398 / NBRC 14523 / NRRL B-16468 / INA 2240</strain>
    </source>
</reference>
<dbReference type="Gene3D" id="2.60.40.290">
    <property type="match status" value="1"/>
</dbReference>
<dbReference type="GO" id="GO:0005975">
    <property type="term" value="P:carbohydrate metabolic process"/>
    <property type="evidence" value="ECO:0007669"/>
    <property type="project" value="InterPro"/>
</dbReference>
<proteinExistence type="predicted"/>
<dbReference type="InterPro" id="IPR012291">
    <property type="entry name" value="CBM2_carb-bd_dom_sf"/>
</dbReference>
<dbReference type="InterPro" id="IPR008965">
    <property type="entry name" value="CBM2/CBM3_carb-bd_dom_sf"/>
</dbReference>
<dbReference type="EMBL" id="CP034550">
    <property type="protein sequence ID" value="QFZ18123.1"/>
    <property type="molecule type" value="Genomic_DNA"/>
</dbReference>
<dbReference type="PROSITE" id="PS51173">
    <property type="entry name" value="CBM2"/>
    <property type="match status" value="1"/>
</dbReference>
<dbReference type="SMART" id="SM00637">
    <property type="entry name" value="CBD_II"/>
    <property type="match status" value="1"/>
</dbReference>
<dbReference type="Pfam" id="PF00553">
    <property type="entry name" value="CBM_2"/>
    <property type="match status" value="1"/>
</dbReference>
<accession>A0A5Q0GW50</accession>
<evidence type="ECO:0000313" key="3">
    <source>
        <dbReference type="Proteomes" id="UP000325787"/>
    </source>
</evidence>
<gene>
    <name evidence="2" type="ORF">EKG83_12095</name>
</gene>
<dbReference type="AlphaFoldDB" id="A0A5Q0GW50"/>
<protein>
    <recommendedName>
        <fullName evidence="1">CBM2 domain-containing protein</fullName>
    </recommendedName>
</protein>
<feature type="domain" description="CBM2" evidence="1">
    <location>
        <begin position="34"/>
        <end position="145"/>
    </location>
</feature>
<dbReference type="Proteomes" id="UP000325787">
    <property type="component" value="Chromosome"/>
</dbReference>
<keyword evidence="3" id="KW-1185">Reference proteome</keyword>